<organism evidence="1 2">
    <name type="scientific">Dreissena polymorpha</name>
    <name type="common">Zebra mussel</name>
    <name type="synonym">Mytilus polymorpha</name>
    <dbReference type="NCBI Taxonomy" id="45954"/>
    <lineage>
        <taxon>Eukaryota</taxon>
        <taxon>Metazoa</taxon>
        <taxon>Spiralia</taxon>
        <taxon>Lophotrochozoa</taxon>
        <taxon>Mollusca</taxon>
        <taxon>Bivalvia</taxon>
        <taxon>Autobranchia</taxon>
        <taxon>Heteroconchia</taxon>
        <taxon>Euheterodonta</taxon>
        <taxon>Imparidentia</taxon>
        <taxon>Neoheterodontei</taxon>
        <taxon>Myida</taxon>
        <taxon>Dreissenoidea</taxon>
        <taxon>Dreissenidae</taxon>
        <taxon>Dreissena</taxon>
    </lineage>
</organism>
<protein>
    <submittedName>
        <fullName evidence="1">Uncharacterized protein</fullName>
    </submittedName>
</protein>
<sequence length="60" mass="6712">MFSNLGTAAIHSQVQLHHNFGFSHLLRYCGYLYPPVMRQLTRFNNPGTAATYIIPGTADT</sequence>
<dbReference type="EMBL" id="JAIWYP010000008">
    <property type="protein sequence ID" value="KAH3785446.1"/>
    <property type="molecule type" value="Genomic_DNA"/>
</dbReference>
<gene>
    <name evidence="1" type="ORF">DPMN_163536</name>
</gene>
<proteinExistence type="predicted"/>
<evidence type="ECO:0000313" key="2">
    <source>
        <dbReference type="Proteomes" id="UP000828390"/>
    </source>
</evidence>
<evidence type="ECO:0000313" key="1">
    <source>
        <dbReference type="EMBL" id="KAH3785446.1"/>
    </source>
</evidence>
<dbReference type="AlphaFoldDB" id="A0A9D4ETG7"/>
<keyword evidence="2" id="KW-1185">Reference proteome</keyword>
<name>A0A9D4ETG7_DREPO</name>
<reference evidence="1" key="1">
    <citation type="journal article" date="2019" name="bioRxiv">
        <title>The Genome of the Zebra Mussel, Dreissena polymorpha: A Resource for Invasive Species Research.</title>
        <authorList>
            <person name="McCartney M.A."/>
            <person name="Auch B."/>
            <person name="Kono T."/>
            <person name="Mallez S."/>
            <person name="Zhang Y."/>
            <person name="Obille A."/>
            <person name="Becker A."/>
            <person name="Abrahante J.E."/>
            <person name="Garbe J."/>
            <person name="Badalamenti J.P."/>
            <person name="Herman A."/>
            <person name="Mangelson H."/>
            <person name="Liachko I."/>
            <person name="Sullivan S."/>
            <person name="Sone E.D."/>
            <person name="Koren S."/>
            <person name="Silverstein K.A.T."/>
            <person name="Beckman K.B."/>
            <person name="Gohl D.M."/>
        </authorList>
    </citation>
    <scope>NUCLEOTIDE SEQUENCE</scope>
    <source>
        <strain evidence="1">Duluth1</strain>
        <tissue evidence="1">Whole animal</tissue>
    </source>
</reference>
<accession>A0A9D4ETG7</accession>
<dbReference type="Proteomes" id="UP000828390">
    <property type="component" value="Unassembled WGS sequence"/>
</dbReference>
<reference evidence="1" key="2">
    <citation type="submission" date="2020-11" db="EMBL/GenBank/DDBJ databases">
        <authorList>
            <person name="McCartney M.A."/>
            <person name="Auch B."/>
            <person name="Kono T."/>
            <person name="Mallez S."/>
            <person name="Becker A."/>
            <person name="Gohl D.M."/>
            <person name="Silverstein K.A.T."/>
            <person name="Koren S."/>
            <person name="Bechman K.B."/>
            <person name="Herman A."/>
            <person name="Abrahante J.E."/>
            <person name="Garbe J."/>
        </authorList>
    </citation>
    <scope>NUCLEOTIDE SEQUENCE</scope>
    <source>
        <strain evidence="1">Duluth1</strain>
        <tissue evidence="1">Whole animal</tissue>
    </source>
</reference>
<comment type="caution">
    <text evidence="1">The sequence shown here is derived from an EMBL/GenBank/DDBJ whole genome shotgun (WGS) entry which is preliminary data.</text>
</comment>